<proteinExistence type="predicted"/>
<keyword evidence="2" id="KW-1185">Reference proteome</keyword>
<dbReference type="Proteomes" id="UP000308600">
    <property type="component" value="Unassembled WGS sequence"/>
</dbReference>
<name>A0ACD3A9L1_9AGAR</name>
<dbReference type="EMBL" id="ML208592">
    <property type="protein sequence ID" value="TFK62292.1"/>
    <property type="molecule type" value="Genomic_DNA"/>
</dbReference>
<evidence type="ECO:0000313" key="1">
    <source>
        <dbReference type="EMBL" id="TFK62292.1"/>
    </source>
</evidence>
<protein>
    <submittedName>
        <fullName evidence="1">Uncharacterized protein</fullName>
    </submittedName>
</protein>
<accession>A0ACD3A9L1</accession>
<gene>
    <name evidence="1" type="ORF">BDN72DRAFT_872562</name>
</gene>
<sequence length="142" mass="16324">MVGRHLVFEPSAVIFSFEEKSMSQYSILPALSLNGILHFTVTEQAMTGELFYNFIEGLLGHMQCWPLPNSVIVMDNASIHKAPEIRELAFSALKSWLRKYRTYVSRRMEGQFADPYALLEEAAYAAVTPAKIWGWYRHSKYI</sequence>
<organism evidence="1 2">
    <name type="scientific">Pluteus cervinus</name>
    <dbReference type="NCBI Taxonomy" id="181527"/>
    <lineage>
        <taxon>Eukaryota</taxon>
        <taxon>Fungi</taxon>
        <taxon>Dikarya</taxon>
        <taxon>Basidiomycota</taxon>
        <taxon>Agaricomycotina</taxon>
        <taxon>Agaricomycetes</taxon>
        <taxon>Agaricomycetidae</taxon>
        <taxon>Agaricales</taxon>
        <taxon>Pluteineae</taxon>
        <taxon>Pluteaceae</taxon>
        <taxon>Pluteus</taxon>
    </lineage>
</organism>
<evidence type="ECO:0000313" key="2">
    <source>
        <dbReference type="Proteomes" id="UP000308600"/>
    </source>
</evidence>
<reference evidence="1 2" key="1">
    <citation type="journal article" date="2019" name="Nat. Ecol. Evol.">
        <title>Megaphylogeny resolves global patterns of mushroom evolution.</title>
        <authorList>
            <person name="Varga T."/>
            <person name="Krizsan K."/>
            <person name="Foldi C."/>
            <person name="Dima B."/>
            <person name="Sanchez-Garcia M."/>
            <person name="Sanchez-Ramirez S."/>
            <person name="Szollosi G.J."/>
            <person name="Szarkandi J.G."/>
            <person name="Papp V."/>
            <person name="Albert L."/>
            <person name="Andreopoulos W."/>
            <person name="Angelini C."/>
            <person name="Antonin V."/>
            <person name="Barry K.W."/>
            <person name="Bougher N.L."/>
            <person name="Buchanan P."/>
            <person name="Buyck B."/>
            <person name="Bense V."/>
            <person name="Catcheside P."/>
            <person name="Chovatia M."/>
            <person name="Cooper J."/>
            <person name="Damon W."/>
            <person name="Desjardin D."/>
            <person name="Finy P."/>
            <person name="Geml J."/>
            <person name="Haridas S."/>
            <person name="Hughes K."/>
            <person name="Justo A."/>
            <person name="Karasinski D."/>
            <person name="Kautmanova I."/>
            <person name="Kiss B."/>
            <person name="Kocsube S."/>
            <person name="Kotiranta H."/>
            <person name="LaButti K.M."/>
            <person name="Lechner B.E."/>
            <person name="Liimatainen K."/>
            <person name="Lipzen A."/>
            <person name="Lukacs Z."/>
            <person name="Mihaltcheva S."/>
            <person name="Morgado L.N."/>
            <person name="Niskanen T."/>
            <person name="Noordeloos M.E."/>
            <person name="Ohm R.A."/>
            <person name="Ortiz-Santana B."/>
            <person name="Ovrebo C."/>
            <person name="Racz N."/>
            <person name="Riley R."/>
            <person name="Savchenko A."/>
            <person name="Shiryaev A."/>
            <person name="Soop K."/>
            <person name="Spirin V."/>
            <person name="Szebenyi C."/>
            <person name="Tomsovsky M."/>
            <person name="Tulloss R.E."/>
            <person name="Uehling J."/>
            <person name="Grigoriev I.V."/>
            <person name="Vagvolgyi C."/>
            <person name="Papp T."/>
            <person name="Martin F.M."/>
            <person name="Miettinen O."/>
            <person name="Hibbett D.S."/>
            <person name="Nagy L.G."/>
        </authorList>
    </citation>
    <scope>NUCLEOTIDE SEQUENCE [LARGE SCALE GENOMIC DNA]</scope>
    <source>
        <strain evidence="1 2">NL-1719</strain>
    </source>
</reference>